<feature type="region of interest" description="Disordered" evidence="15">
    <location>
        <begin position="516"/>
        <end position="536"/>
    </location>
</feature>
<feature type="active site" description="Proton donor" evidence="11">
    <location>
        <position position="358"/>
    </location>
</feature>
<comment type="cofactor">
    <cofactor evidence="1 12">
        <name>Ca(2+)</name>
        <dbReference type="ChEBI" id="CHEBI:29108"/>
    </cofactor>
</comment>
<keyword evidence="5 14" id="KW-0378">Hydrolase</keyword>
<dbReference type="InterPro" id="IPR036026">
    <property type="entry name" value="Seven-hairpin_glycosidases"/>
</dbReference>
<evidence type="ECO:0000256" key="14">
    <source>
        <dbReference type="RuleBase" id="RU361193"/>
    </source>
</evidence>
<dbReference type="Gene3D" id="1.50.10.10">
    <property type="match status" value="1"/>
</dbReference>
<dbReference type="OrthoDB" id="8118055at2759"/>
<feature type="compositionally biased region" description="Low complexity" evidence="15">
    <location>
        <begin position="518"/>
        <end position="536"/>
    </location>
</feature>
<feature type="active site" description="Proton donor" evidence="11">
    <location>
        <position position="121"/>
    </location>
</feature>
<name>A0A0D7A8T4_9AGAR</name>
<dbReference type="EC" id="3.2.1.-" evidence="14"/>
<dbReference type="GO" id="GO:0036503">
    <property type="term" value="P:ERAD pathway"/>
    <property type="evidence" value="ECO:0007669"/>
    <property type="project" value="UniProtKB-ARBA"/>
</dbReference>
<evidence type="ECO:0000256" key="6">
    <source>
        <dbReference type="ARBA" id="ARBA00023157"/>
    </source>
</evidence>
<feature type="chain" id="PRO_5002316158" description="alpha-1,2-Mannosidase" evidence="16">
    <location>
        <begin position="21"/>
        <end position="536"/>
    </location>
</feature>
<feature type="signal peptide" evidence="16">
    <location>
        <begin position="1"/>
        <end position="20"/>
    </location>
</feature>
<dbReference type="GO" id="GO:0005783">
    <property type="term" value="C:endoplasmic reticulum"/>
    <property type="evidence" value="ECO:0007669"/>
    <property type="project" value="TreeGrafter"/>
</dbReference>
<dbReference type="Pfam" id="PF01532">
    <property type="entry name" value="Glyco_hydro_47"/>
    <property type="match status" value="1"/>
</dbReference>
<gene>
    <name evidence="17" type="ORF">FISHEDRAFT_74707</name>
</gene>
<comment type="catalytic activity">
    <reaction evidence="10">
        <text>N(4)-(alpha-D-Man-(1-&gt;2)-alpha-D-Man-(1-&gt;2)-alpha-D-Man-(1-&gt;3)-[alpha-D-Man-(1-&gt;2)-alpha-D-Man-(1-&gt;3)-[alpha-D-Man-(1-&gt;2)-alpha-D-Man-(1-&gt;6)]-alpha-D-Man-(1-&gt;6)]-beta-D-Man-(1-&gt;4)-beta-D-GlcNAc-(1-&gt;4)-beta-D-GlcNAc)-L-asparaginyl-[protein] (N-glucan mannose isomer 9A1,2,3B1,2,3) + 4 H2O = N(4)-(alpha-D-Man-(1-&gt;3)-[alpha-D-Man-(1-&gt;3)-[alpha-D-Man-(1-&gt;6)]-alpha-D-Man-(1-&gt;6)]-beta-D-Man-(1-&gt;4)-beta-D-GlcNAc-(1-&gt;4)-beta-D-GlcNAc)-L-asparaginyl-[protein] (N-glucan mannose isomer 5A1,2) + 4 beta-D-mannose</text>
        <dbReference type="Rhea" id="RHEA:56008"/>
        <dbReference type="Rhea" id="RHEA-COMP:14356"/>
        <dbReference type="Rhea" id="RHEA-COMP:14367"/>
        <dbReference type="ChEBI" id="CHEBI:15377"/>
        <dbReference type="ChEBI" id="CHEBI:28563"/>
        <dbReference type="ChEBI" id="CHEBI:59087"/>
        <dbReference type="ChEBI" id="CHEBI:139493"/>
        <dbReference type="EC" id="3.2.1.113"/>
    </reaction>
</comment>
<dbReference type="SUPFAM" id="SSF48225">
    <property type="entry name" value="Seven-hairpin glycosidases"/>
    <property type="match status" value="1"/>
</dbReference>
<evidence type="ECO:0000256" key="16">
    <source>
        <dbReference type="SAM" id="SignalP"/>
    </source>
</evidence>
<protein>
    <recommendedName>
        <fullName evidence="14">alpha-1,2-Mannosidase</fullName>
        <ecNumber evidence="14">3.2.1.-</ecNumber>
    </recommendedName>
</protein>
<evidence type="ECO:0000256" key="4">
    <source>
        <dbReference type="ARBA" id="ARBA00022729"/>
    </source>
</evidence>
<dbReference type="EMBL" id="KN881942">
    <property type="protein sequence ID" value="KIY47407.1"/>
    <property type="molecule type" value="Genomic_DNA"/>
</dbReference>
<dbReference type="InterPro" id="IPR001382">
    <property type="entry name" value="Glyco_hydro_47"/>
</dbReference>
<keyword evidence="4 16" id="KW-0732">Signal</keyword>
<keyword evidence="7" id="KW-0325">Glycoprotein</keyword>
<dbReference type="PANTHER" id="PTHR11742">
    <property type="entry name" value="MANNOSYL-OLIGOSACCHARIDE ALPHA-1,2-MANNOSIDASE-RELATED"/>
    <property type="match status" value="1"/>
</dbReference>
<evidence type="ECO:0000256" key="15">
    <source>
        <dbReference type="SAM" id="MobiDB-lite"/>
    </source>
</evidence>
<comment type="pathway">
    <text evidence="2">Protein modification; protein glycosylation.</text>
</comment>
<comment type="catalytic activity">
    <reaction evidence="9">
        <text>N(4)-(alpha-D-Man-(1-&gt;2)-alpha-D-Man-(1-&gt;2)-alpha-D-Man-(1-&gt;3)-[alpha-D-Man-(1-&gt;3)-[alpha-D-Man-(1-&gt;2)-alpha-D-Man-(1-&gt;6)]-alpha-D-Man-(1-&gt;6)]-beta-D-Man-(1-&gt;4)-beta-D-GlcNAc-(1-&gt;4)-beta-D-GlcNAc)-L-asparaginyl-[protein] (N-glucan mannose isomer 8A1,2,3B1,3) + 3 H2O = N(4)-(alpha-D-Man-(1-&gt;3)-[alpha-D-Man-(1-&gt;3)-[alpha-D-Man-(1-&gt;6)]-alpha-D-Man-(1-&gt;6)]-beta-D-Man-(1-&gt;4)-beta-D-GlcNAc-(1-&gt;4)-beta-D-GlcNAc)-L-asparaginyl-[protein] (N-glucan mannose isomer 5A1,2) + 3 beta-D-mannose</text>
        <dbReference type="Rhea" id="RHEA:56028"/>
        <dbReference type="Rhea" id="RHEA-COMP:14358"/>
        <dbReference type="Rhea" id="RHEA-COMP:14367"/>
        <dbReference type="ChEBI" id="CHEBI:15377"/>
        <dbReference type="ChEBI" id="CHEBI:28563"/>
        <dbReference type="ChEBI" id="CHEBI:59087"/>
        <dbReference type="ChEBI" id="CHEBI:60628"/>
        <dbReference type="EC" id="3.2.1.113"/>
    </reaction>
</comment>
<evidence type="ECO:0000256" key="12">
    <source>
        <dbReference type="PIRSR" id="PIRSR601382-2"/>
    </source>
</evidence>
<feature type="active site" evidence="11">
    <location>
        <position position="251"/>
    </location>
</feature>
<evidence type="ECO:0000256" key="9">
    <source>
        <dbReference type="ARBA" id="ARBA00047669"/>
    </source>
</evidence>
<keyword evidence="6 13" id="KW-1015">Disulfide bond</keyword>
<dbReference type="GO" id="GO:0004571">
    <property type="term" value="F:mannosyl-oligosaccharide 1,2-alpha-mannosidase activity"/>
    <property type="evidence" value="ECO:0007669"/>
    <property type="project" value="UniProtKB-EC"/>
</dbReference>
<dbReference type="FunFam" id="1.50.10.10:FF:000047">
    <property type="entry name" value="Mannosyl-oligosaccharide alpha-1,2-mannosidase"/>
    <property type="match status" value="1"/>
</dbReference>
<reference evidence="17 18" key="1">
    <citation type="journal article" date="2015" name="Fungal Genet. Biol.">
        <title>Evolution of novel wood decay mechanisms in Agaricales revealed by the genome sequences of Fistulina hepatica and Cylindrobasidium torrendii.</title>
        <authorList>
            <person name="Floudas D."/>
            <person name="Held B.W."/>
            <person name="Riley R."/>
            <person name="Nagy L.G."/>
            <person name="Koehler G."/>
            <person name="Ransdell A.S."/>
            <person name="Younus H."/>
            <person name="Chow J."/>
            <person name="Chiniquy J."/>
            <person name="Lipzen A."/>
            <person name="Tritt A."/>
            <person name="Sun H."/>
            <person name="Haridas S."/>
            <person name="LaButti K."/>
            <person name="Ohm R.A."/>
            <person name="Kues U."/>
            <person name="Blanchette R.A."/>
            <person name="Grigoriev I.V."/>
            <person name="Minto R.E."/>
            <person name="Hibbett D.S."/>
        </authorList>
    </citation>
    <scope>NUCLEOTIDE SEQUENCE [LARGE SCALE GENOMIC DNA]</scope>
    <source>
        <strain evidence="17 18">ATCC 64428</strain>
    </source>
</reference>
<dbReference type="GO" id="GO:0005509">
    <property type="term" value="F:calcium ion binding"/>
    <property type="evidence" value="ECO:0007669"/>
    <property type="project" value="InterPro"/>
</dbReference>
<evidence type="ECO:0000313" key="18">
    <source>
        <dbReference type="Proteomes" id="UP000054144"/>
    </source>
</evidence>
<keyword evidence="18" id="KW-1185">Reference proteome</keyword>
<evidence type="ECO:0000256" key="11">
    <source>
        <dbReference type="PIRSR" id="PIRSR601382-1"/>
    </source>
</evidence>
<evidence type="ECO:0000256" key="8">
    <source>
        <dbReference type="ARBA" id="ARBA00023295"/>
    </source>
</evidence>
<dbReference type="PANTHER" id="PTHR11742:SF101">
    <property type="entry name" value="MANNOSYL-OLIGOSACCHARIDE ALPHA-1,2-MANNOSIDASE 1B"/>
    <property type="match status" value="1"/>
</dbReference>
<dbReference type="Proteomes" id="UP000054144">
    <property type="component" value="Unassembled WGS sequence"/>
</dbReference>
<dbReference type="AlphaFoldDB" id="A0A0D7A8T4"/>
<evidence type="ECO:0000256" key="5">
    <source>
        <dbReference type="ARBA" id="ARBA00022801"/>
    </source>
</evidence>
<organism evidence="17 18">
    <name type="scientific">Fistulina hepatica ATCC 64428</name>
    <dbReference type="NCBI Taxonomy" id="1128425"/>
    <lineage>
        <taxon>Eukaryota</taxon>
        <taxon>Fungi</taxon>
        <taxon>Dikarya</taxon>
        <taxon>Basidiomycota</taxon>
        <taxon>Agaricomycotina</taxon>
        <taxon>Agaricomycetes</taxon>
        <taxon>Agaricomycetidae</taxon>
        <taxon>Agaricales</taxon>
        <taxon>Fistulinaceae</taxon>
        <taxon>Fistulina</taxon>
    </lineage>
</organism>
<keyword evidence="12" id="KW-0479">Metal-binding</keyword>
<evidence type="ECO:0000256" key="3">
    <source>
        <dbReference type="ARBA" id="ARBA00007658"/>
    </source>
</evidence>
<evidence type="ECO:0000256" key="2">
    <source>
        <dbReference type="ARBA" id="ARBA00004922"/>
    </source>
</evidence>
<evidence type="ECO:0000256" key="1">
    <source>
        <dbReference type="ARBA" id="ARBA00001913"/>
    </source>
</evidence>
<keyword evidence="12" id="KW-0106">Calcium</keyword>
<evidence type="ECO:0000256" key="13">
    <source>
        <dbReference type="PIRSR" id="PIRSR601382-3"/>
    </source>
</evidence>
<dbReference type="InterPro" id="IPR050749">
    <property type="entry name" value="Glycosyl_Hydrolase_47"/>
</dbReference>
<dbReference type="InterPro" id="IPR012341">
    <property type="entry name" value="6hp_glycosidase-like_sf"/>
</dbReference>
<evidence type="ECO:0000256" key="10">
    <source>
        <dbReference type="ARBA" id="ARBA00048605"/>
    </source>
</evidence>
<feature type="active site" evidence="11">
    <location>
        <position position="400"/>
    </location>
</feature>
<evidence type="ECO:0000256" key="7">
    <source>
        <dbReference type="ARBA" id="ARBA00023180"/>
    </source>
</evidence>
<proteinExistence type="inferred from homology"/>
<dbReference type="GO" id="GO:0005975">
    <property type="term" value="P:carbohydrate metabolic process"/>
    <property type="evidence" value="ECO:0007669"/>
    <property type="project" value="InterPro"/>
</dbReference>
<dbReference type="PRINTS" id="PR00747">
    <property type="entry name" value="GLYHDRLASE47"/>
</dbReference>
<accession>A0A0D7A8T4</accession>
<comment type="similarity">
    <text evidence="3 14">Belongs to the glycosyl hydrolase 47 family.</text>
</comment>
<feature type="binding site" evidence="12">
    <location>
        <position position="486"/>
    </location>
    <ligand>
        <name>Ca(2+)</name>
        <dbReference type="ChEBI" id="CHEBI:29108"/>
    </ligand>
</feature>
<dbReference type="GO" id="GO:0016020">
    <property type="term" value="C:membrane"/>
    <property type="evidence" value="ECO:0007669"/>
    <property type="project" value="InterPro"/>
</dbReference>
<feature type="disulfide bond" evidence="13">
    <location>
        <begin position="315"/>
        <end position="344"/>
    </location>
</feature>
<sequence length="536" mass="58595">MLAIVPVLFAPLLLLPAVQGGSVQASNLTLPDSASTYRSAVIDVFVDSYEAYKEYAWGHDDLEPVTESYVDDYGGWGATIVDALGTTVLMGLDDYFNESLEFIATIDFNVTTTDDTISLFETTIRYVGGLLSAYELSGQQHQILVDKAQEVANKLSYAWIDGYTVPYGYLNFSTNQPTITTTNIAEAGTLTLEWTRLSNFTGNDTYGSLAVGAVEQIIDTTPPLPGLAAQVYNVDSDTFGDAYVTWGGGSDSYFEYLIKYARLSNTDDTIFADTWYTAVDSSITTLLRTSTVGNHTYTADWDDGTILHVGSHLACYAGGNWILGGKLLNNDTIFNMGLALTDACWNTYNSTATGIGPESFAYISSDGDYTGLSAPTTEELEFYDEHGFYITTAYYIQRPEVLESNFYAWRATGDTKYFYRAAAALESFKTYLPTTVGYAGISNVSSTDSEKENETESFWFAEVLKYLFLTFDDPDVISLDEYVFNTEGQPFKAPAEKDVYGSGQLVTYTGVFEPSIDPSADAPVVSPNAVVPSGSD</sequence>
<keyword evidence="8 14" id="KW-0326">Glycosidase</keyword>
<evidence type="ECO:0000313" key="17">
    <source>
        <dbReference type="EMBL" id="KIY47407.1"/>
    </source>
</evidence>